<reference evidence="1 2" key="1">
    <citation type="journal article" date="2013" name="Genome Announc.">
        <title>Complete Genome Sequence of the Probiotic Bifidobacterium thermophilum Strain RBL67.</title>
        <authorList>
            <person name="Jans C."/>
            <person name="Lacroix C."/>
            <person name="Follador R."/>
            <person name="Stevens M.J."/>
        </authorList>
    </citation>
    <scope>NUCLEOTIDE SEQUENCE [LARGE SCALE GENOMIC DNA]</scope>
    <source>
        <strain evidence="1 2">RBL67</strain>
    </source>
</reference>
<evidence type="ECO:0000313" key="2">
    <source>
        <dbReference type="Proteomes" id="UP000011835"/>
    </source>
</evidence>
<protein>
    <submittedName>
        <fullName evidence="1">Uncharacterized protein</fullName>
    </submittedName>
</protein>
<dbReference type="AlphaFoldDB" id="M4RDD1"/>
<sequence>MCGTVGCGQQRQLSTTADKRRAAKFLLLPTPRDRQPSIQPSADAKWLAGVGRGFETCFHRRRKSGRRTDTGGIWLSAIDQSHSAEIREV</sequence>
<dbReference type="EMBL" id="CP004346">
    <property type="protein sequence ID" value="AGH41475.1"/>
    <property type="molecule type" value="Genomic_DNA"/>
</dbReference>
<accession>M4RDD1</accession>
<dbReference type="HOGENOM" id="CLU_2448707_0_0_11"/>
<gene>
    <name evidence="1" type="ORF">D805_1208</name>
</gene>
<organism evidence="1 2">
    <name type="scientific">Bifidobacterium thermophilum RBL67</name>
    <dbReference type="NCBI Taxonomy" id="1254439"/>
    <lineage>
        <taxon>Bacteria</taxon>
        <taxon>Bacillati</taxon>
        <taxon>Actinomycetota</taxon>
        <taxon>Actinomycetes</taxon>
        <taxon>Bifidobacteriales</taxon>
        <taxon>Bifidobacteriaceae</taxon>
        <taxon>Bifidobacterium</taxon>
    </lineage>
</organism>
<name>M4RDD1_9BIFI</name>
<dbReference type="KEGG" id="btp:D805_1208"/>
<proteinExistence type="predicted"/>
<keyword evidence="2" id="KW-1185">Reference proteome</keyword>
<dbReference type="Proteomes" id="UP000011835">
    <property type="component" value="Chromosome"/>
</dbReference>
<evidence type="ECO:0000313" key="1">
    <source>
        <dbReference type="EMBL" id="AGH41475.1"/>
    </source>
</evidence>